<protein>
    <recommendedName>
        <fullName evidence="3">Bacteriocin</fullName>
    </recommendedName>
</protein>
<comment type="caution">
    <text evidence="1">The sequence shown here is derived from an EMBL/GenBank/DDBJ whole genome shotgun (WGS) entry which is preliminary data.</text>
</comment>
<dbReference type="Proteomes" id="UP001523234">
    <property type="component" value="Unassembled WGS sequence"/>
</dbReference>
<proteinExistence type="predicted"/>
<accession>A0ABT0ZPH4</accession>
<gene>
    <name evidence="1" type="ORF">NFX39_02090</name>
</gene>
<evidence type="ECO:0000313" key="2">
    <source>
        <dbReference type="Proteomes" id="UP001523234"/>
    </source>
</evidence>
<name>A0ABT0ZPH4_9LACO</name>
<evidence type="ECO:0008006" key="3">
    <source>
        <dbReference type="Google" id="ProtNLM"/>
    </source>
</evidence>
<sequence>MLDKNNILTNEQLASVNGGMLWKPFPPHVADNRDFAVGFGEGFIAGFRGKR</sequence>
<reference evidence="1 2" key="1">
    <citation type="submission" date="2022-06" db="EMBL/GenBank/DDBJ databases">
        <title>Fructobacillus taiwanensis sp. nov., isolated from the honeybee.</title>
        <authorList>
            <person name="Chen Y.-S."/>
            <person name="Wang L.-T."/>
            <person name="Lee Y.-S."/>
            <person name="Chang Y.-C."/>
            <person name="Wu H.-C."/>
            <person name="Liao C.-Y."/>
            <person name="Chen W.-H."/>
            <person name="Deng J.-N."/>
            <person name="Wang Y.-H."/>
        </authorList>
    </citation>
    <scope>NUCLEOTIDE SEQUENCE [LARGE SCALE GENOMIC DNA]</scope>
    <source>
        <strain evidence="1 2">W13</strain>
    </source>
</reference>
<dbReference type="EMBL" id="JAMWYK010000002">
    <property type="protein sequence ID" value="MCO0831886.1"/>
    <property type="molecule type" value="Genomic_DNA"/>
</dbReference>
<evidence type="ECO:0000313" key="1">
    <source>
        <dbReference type="EMBL" id="MCO0831886.1"/>
    </source>
</evidence>
<organism evidence="1 2">
    <name type="scientific">Fructobacillus apis</name>
    <dbReference type="NCBI Taxonomy" id="2935017"/>
    <lineage>
        <taxon>Bacteria</taxon>
        <taxon>Bacillati</taxon>
        <taxon>Bacillota</taxon>
        <taxon>Bacilli</taxon>
        <taxon>Lactobacillales</taxon>
        <taxon>Lactobacillaceae</taxon>
        <taxon>Fructobacillus</taxon>
    </lineage>
</organism>
<keyword evidence="2" id="KW-1185">Reference proteome</keyword>